<dbReference type="HOGENOM" id="CLU_1761561_0_0_1"/>
<evidence type="ECO:0008006" key="3">
    <source>
        <dbReference type="Google" id="ProtNLM"/>
    </source>
</evidence>
<evidence type="ECO:0000313" key="1">
    <source>
        <dbReference type="EnsemblPlants" id="OBART09G02530.1"/>
    </source>
</evidence>
<dbReference type="Proteomes" id="UP000026960">
    <property type="component" value="Chromosome 9"/>
</dbReference>
<organism evidence="1">
    <name type="scientific">Oryza barthii</name>
    <dbReference type="NCBI Taxonomy" id="65489"/>
    <lineage>
        <taxon>Eukaryota</taxon>
        <taxon>Viridiplantae</taxon>
        <taxon>Streptophyta</taxon>
        <taxon>Embryophyta</taxon>
        <taxon>Tracheophyta</taxon>
        <taxon>Spermatophyta</taxon>
        <taxon>Magnoliopsida</taxon>
        <taxon>Liliopsida</taxon>
        <taxon>Poales</taxon>
        <taxon>Poaceae</taxon>
        <taxon>BOP clade</taxon>
        <taxon>Oryzoideae</taxon>
        <taxon>Oryzeae</taxon>
        <taxon>Oryzinae</taxon>
        <taxon>Oryza</taxon>
    </lineage>
</organism>
<keyword evidence="2" id="KW-1185">Reference proteome</keyword>
<dbReference type="PaxDb" id="65489-OBART09G02530.1"/>
<name>A0A0D3H491_9ORYZ</name>
<accession>A0A0D3H491</accession>
<sequence>MLSLGKTELSCSRKSFSLADLCKFAQPQDEKVMRNDIVTIEANMMIVTPIKKLTEANDGSLECQCKGGNESVPTRVACSACGMATQKKSLSKMEMQNMVCFRYCDIGHFAKHCPLKRLRPTRVNTISKATPTKRTTAITCGKGKKHKL</sequence>
<protein>
    <recommendedName>
        <fullName evidence="3">CCHC-type domain-containing protein</fullName>
    </recommendedName>
</protein>
<proteinExistence type="predicted"/>
<dbReference type="Gramene" id="OBART09G02530.1">
    <property type="protein sequence ID" value="OBART09G02530.1"/>
    <property type="gene ID" value="OBART09G02530"/>
</dbReference>
<reference evidence="1" key="1">
    <citation type="journal article" date="2009" name="Rice">
        <title>De Novo Next Generation Sequencing of Plant Genomes.</title>
        <authorList>
            <person name="Rounsley S."/>
            <person name="Marri P.R."/>
            <person name="Yu Y."/>
            <person name="He R."/>
            <person name="Sisneros N."/>
            <person name="Goicoechea J.L."/>
            <person name="Lee S.J."/>
            <person name="Angelova A."/>
            <person name="Kudrna D."/>
            <person name="Luo M."/>
            <person name="Affourtit J."/>
            <person name="Desany B."/>
            <person name="Knight J."/>
            <person name="Niazi F."/>
            <person name="Egholm M."/>
            <person name="Wing R.A."/>
        </authorList>
    </citation>
    <scope>NUCLEOTIDE SEQUENCE [LARGE SCALE GENOMIC DNA]</scope>
    <source>
        <strain evidence="1">cv. IRGC 105608</strain>
    </source>
</reference>
<dbReference type="EnsemblPlants" id="OBART09G02530.1">
    <property type="protein sequence ID" value="OBART09G02530.1"/>
    <property type="gene ID" value="OBART09G02530"/>
</dbReference>
<reference evidence="1" key="2">
    <citation type="submission" date="2015-03" db="UniProtKB">
        <authorList>
            <consortium name="EnsemblPlants"/>
        </authorList>
    </citation>
    <scope>IDENTIFICATION</scope>
</reference>
<evidence type="ECO:0000313" key="2">
    <source>
        <dbReference type="Proteomes" id="UP000026960"/>
    </source>
</evidence>
<dbReference type="AlphaFoldDB" id="A0A0D3H491"/>